<keyword evidence="2" id="KW-1185">Reference proteome</keyword>
<reference evidence="2" key="1">
    <citation type="journal article" date="2012" name="Nature">
        <title>A physical, genetic and functional sequence assembly of the barley genome.</title>
        <authorList>
            <consortium name="The International Barley Genome Sequencing Consortium"/>
            <person name="Mayer K.F."/>
            <person name="Waugh R."/>
            <person name="Brown J.W."/>
            <person name="Schulman A."/>
            <person name="Langridge P."/>
            <person name="Platzer M."/>
            <person name="Fincher G.B."/>
            <person name="Muehlbauer G.J."/>
            <person name="Sato K."/>
            <person name="Close T.J."/>
            <person name="Wise R.P."/>
            <person name="Stein N."/>
        </authorList>
    </citation>
    <scope>NUCLEOTIDE SEQUENCE [LARGE SCALE GENOMIC DNA]</scope>
    <source>
        <strain evidence="2">cv. Morex</strain>
    </source>
</reference>
<dbReference type="EnsemblPlants" id="HORVU.MOREX.r3.6HG0599040.1">
    <property type="protein sequence ID" value="HORVU.MOREX.r3.6HG0599040.1.CDS1"/>
    <property type="gene ID" value="HORVU.MOREX.r3.6HG0599040"/>
</dbReference>
<sequence>MEQDRAKHRQQQQCLLIAEEDERRIAEWRRRHSKDVAAENAYWAERTARRRAERQDRRVCKLLAVSQCRVVEAGLPSIFTSDDERWEDAFLSSSDSTHSDDSE</sequence>
<reference evidence="1" key="3">
    <citation type="submission" date="2022-01" db="UniProtKB">
        <authorList>
            <consortium name="EnsemblPlants"/>
        </authorList>
    </citation>
    <scope>IDENTIFICATION</scope>
    <source>
        <strain evidence="1">subsp. vulgare</strain>
    </source>
</reference>
<name>A0A8I6YDX3_HORVV</name>
<evidence type="ECO:0000313" key="2">
    <source>
        <dbReference type="Proteomes" id="UP000011116"/>
    </source>
</evidence>
<dbReference type="Gramene" id="HORVU.MOREX.r3.6HG0599040.1">
    <property type="protein sequence ID" value="HORVU.MOREX.r3.6HG0599040.1.CDS1"/>
    <property type="gene ID" value="HORVU.MOREX.r3.6HG0599040"/>
</dbReference>
<reference evidence="1" key="2">
    <citation type="submission" date="2020-10" db="EMBL/GenBank/DDBJ databases">
        <authorList>
            <person name="Scholz U."/>
            <person name="Mascher M."/>
            <person name="Fiebig A."/>
        </authorList>
    </citation>
    <scope>NUCLEOTIDE SEQUENCE [LARGE SCALE GENOMIC DNA]</scope>
    <source>
        <strain evidence="1">cv. Morex</strain>
    </source>
</reference>
<dbReference type="Proteomes" id="UP000011116">
    <property type="component" value="Chromosome 6H"/>
</dbReference>
<organism evidence="1 2">
    <name type="scientific">Hordeum vulgare subsp. vulgare</name>
    <name type="common">Domesticated barley</name>
    <dbReference type="NCBI Taxonomy" id="112509"/>
    <lineage>
        <taxon>Eukaryota</taxon>
        <taxon>Viridiplantae</taxon>
        <taxon>Streptophyta</taxon>
        <taxon>Embryophyta</taxon>
        <taxon>Tracheophyta</taxon>
        <taxon>Spermatophyta</taxon>
        <taxon>Magnoliopsida</taxon>
        <taxon>Liliopsida</taxon>
        <taxon>Poales</taxon>
        <taxon>Poaceae</taxon>
        <taxon>BOP clade</taxon>
        <taxon>Pooideae</taxon>
        <taxon>Triticodae</taxon>
        <taxon>Triticeae</taxon>
        <taxon>Hordeinae</taxon>
        <taxon>Hordeum</taxon>
    </lineage>
</organism>
<accession>A0A8I6YDX3</accession>
<evidence type="ECO:0000313" key="1">
    <source>
        <dbReference type="EnsemblPlants" id="HORVU.MOREX.r3.6HG0599040.1.CDS1"/>
    </source>
</evidence>
<protein>
    <submittedName>
        <fullName evidence="1">Uncharacterized protein</fullName>
    </submittedName>
</protein>
<proteinExistence type="predicted"/>
<dbReference type="AlphaFoldDB" id="A0A8I6YDX3"/>